<feature type="transmembrane region" description="Helical" evidence="1">
    <location>
        <begin position="6"/>
        <end position="22"/>
    </location>
</feature>
<dbReference type="EMBL" id="FCOC02000014">
    <property type="protein sequence ID" value="SAL40424.1"/>
    <property type="molecule type" value="Genomic_DNA"/>
</dbReference>
<accession>A0A158H7T8</accession>
<reference evidence="2 3" key="1">
    <citation type="submission" date="2016-01" db="EMBL/GenBank/DDBJ databases">
        <authorList>
            <person name="Oliw E.H."/>
        </authorList>
    </citation>
    <scope>NUCLEOTIDE SEQUENCE [LARGE SCALE GENOMIC DNA]</scope>
    <source>
        <strain evidence="2">LMG 22029</strain>
    </source>
</reference>
<evidence type="ECO:0000256" key="1">
    <source>
        <dbReference type="SAM" id="Phobius"/>
    </source>
</evidence>
<dbReference type="InterPro" id="IPR016410">
    <property type="entry name" value="Phage_imm"/>
</dbReference>
<keyword evidence="1" id="KW-0472">Membrane</keyword>
<name>A0A158H7T8_CABSO</name>
<dbReference type="AlphaFoldDB" id="A0A158H7T8"/>
<gene>
    <name evidence="2" type="ORF">AWB64_04298</name>
</gene>
<organism evidence="2 3">
    <name type="scientific">Caballeronia sordidicola</name>
    <name type="common">Burkholderia sordidicola</name>
    <dbReference type="NCBI Taxonomy" id="196367"/>
    <lineage>
        <taxon>Bacteria</taxon>
        <taxon>Pseudomonadati</taxon>
        <taxon>Pseudomonadota</taxon>
        <taxon>Betaproteobacteria</taxon>
        <taxon>Burkholderiales</taxon>
        <taxon>Burkholderiaceae</taxon>
        <taxon>Caballeronia</taxon>
    </lineage>
</organism>
<feature type="transmembrane region" description="Helical" evidence="1">
    <location>
        <begin position="34"/>
        <end position="59"/>
    </location>
</feature>
<dbReference type="Proteomes" id="UP000054893">
    <property type="component" value="Unassembled WGS sequence"/>
</dbReference>
<evidence type="ECO:0000313" key="3">
    <source>
        <dbReference type="Proteomes" id="UP000054893"/>
    </source>
</evidence>
<dbReference type="Pfam" id="PF14373">
    <property type="entry name" value="Imm_superinfect"/>
    <property type="match status" value="1"/>
</dbReference>
<proteinExistence type="predicted"/>
<evidence type="ECO:0000313" key="2">
    <source>
        <dbReference type="EMBL" id="SAL40424.1"/>
    </source>
</evidence>
<dbReference type="RefSeq" id="WP_060857375.1">
    <property type="nucleotide sequence ID" value="NZ_FCOC02000014.1"/>
</dbReference>
<protein>
    <submittedName>
        <fullName evidence="2">Immunity protein</fullName>
    </submittedName>
</protein>
<keyword evidence="1" id="KW-1133">Transmembrane helix</keyword>
<keyword evidence="1" id="KW-0812">Transmembrane</keyword>
<sequence>MVEKTVVQAFIAVVAMLVYFTPSIVADRRGRRNVLLLALMNALLGWTIVGWLSALYWALHRDSPKKVDRIMRRQMRIKAHATADAIVERALARNVPPAKAIRISREPY</sequence>
<dbReference type="OrthoDB" id="9099722at2"/>